<name>A0A1T4LV48_9FIRM</name>
<dbReference type="UniPathway" id="UPA00031">
    <property type="reaction ID" value="UER00010"/>
</dbReference>
<dbReference type="Pfam" id="PF00117">
    <property type="entry name" value="GATase"/>
    <property type="match status" value="1"/>
</dbReference>
<sequence length="201" mass="22294">MVAIIDYDAGNIKSVEKAILYLGEEFVMTRDEDVIMNADRVILPGVGAYGDAMKKLEEYDLVRVIKAYVKTGKPFLGICLGLQLMFDSSEETPGVKGLGLLPGTITKIPDDGEIKVPQIGWNSISVNPTSKLFKGIKDGSYVYFVHSYYLTCKNKEDVAAKTFYGTEIHAAVEHDNIFACQFHPEKSGEVGLRIIKNFMEI</sequence>
<dbReference type="EC" id="3.5.1.2" evidence="12"/>
<dbReference type="InterPro" id="IPR010139">
    <property type="entry name" value="Imidazole-glycPsynth_HisH"/>
</dbReference>
<evidence type="ECO:0000313" key="16">
    <source>
        <dbReference type="Proteomes" id="UP000189857"/>
    </source>
</evidence>
<dbReference type="EC" id="4.3.2.10" evidence="12"/>
<dbReference type="GO" id="GO:0005737">
    <property type="term" value="C:cytoplasm"/>
    <property type="evidence" value="ECO:0007669"/>
    <property type="project" value="UniProtKB-SubCell"/>
</dbReference>
<organism evidence="15 16">
    <name type="scientific">Eubacterium ruminantium</name>
    <dbReference type="NCBI Taxonomy" id="42322"/>
    <lineage>
        <taxon>Bacteria</taxon>
        <taxon>Bacillati</taxon>
        <taxon>Bacillota</taxon>
        <taxon>Clostridia</taxon>
        <taxon>Eubacteriales</taxon>
        <taxon>Eubacteriaceae</taxon>
        <taxon>Eubacterium</taxon>
    </lineage>
</organism>
<evidence type="ECO:0000256" key="9">
    <source>
        <dbReference type="ARBA" id="ARBA00023239"/>
    </source>
</evidence>
<protein>
    <recommendedName>
        <fullName evidence="12">Imidazole glycerol phosphate synthase subunit HisH</fullName>
        <ecNumber evidence="12">4.3.2.10</ecNumber>
    </recommendedName>
    <alternativeName>
        <fullName evidence="12">IGP synthase glutaminase subunit</fullName>
        <ecNumber evidence="12">3.5.1.2</ecNumber>
    </alternativeName>
    <alternativeName>
        <fullName evidence="12">IGP synthase subunit HisH</fullName>
    </alternativeName>
    <alternativeName>
        <fullName evidence="12">ImGP synthase subunit HisH</fullName>
        <shortName evidence="12">IGPS subunit HisH</shortName>
    </alternativeName>
</protein>
<keyword evidence="6 12" id="KW-0378">Hydrolase</keyword>
<dbReference type="RefSeq" id="WP_078786796.1">
    <property type="nucleotide sequence ID" value="NZ_CACZYW010000001.1"/>
</dbReference>
<evidence type="ECO:0000256" key="5">
    <source>
        <dbReference type="ARBA" id="ARBA00022605"/>
    </source>
</evidence>
<proteinExistence type="inferred from homology"/>
<feature type="active site" description="Nucleophile" evidence="12 13">
    <location>
        <position position="79"/>
    </location>
</feature>
<keyword evidence="5 12" id="KW-0028">Amino-acid biosynthesis</keyword>
<keyword evidence="4 12" id="KW-0963">Cytoplasm</keyword>
<dbReference type="PANTHER" id="PTHR42701">
    <property type="entry name" value="IMIDAZOLE GLYCEROL PHOSPHATE SYNTHASE SUBUNIT HISH"/>
    <property type="match status" value="1"/>
</dbReference>
<accession>A0A1T4LV48</accession>
<dbReference type="FunFam" id="3.40.50.880:FF:000009">
    <property type="entry name" value="Imidazole glycerol phosphate synthase subunit HisH"/>
    <property type="match status" value="1"/>
</dbReference>
<evidence type="ECO:0000256" key="11">
    <source>
        <dbReference type="ARBA" id="ARBA00049534"/>
    </source>
</evidence>
<dbReference type="GO" id="GO:0016829">
    <property type="term" value="F:lyase activity"/>
    <property type="evidence" value="ECO:0007669"/>
    <property type="project" value="UniProtKB-KW"/>
</dbReference>
<dbReference type="CDD" id="cd01748">
    <property type="entry name" value="GATase1_IGP_Synthase"/>
    <property type="match status" value="1"/>
</dbReference>
<dbReference type="Proteomes" id="UP000189857">
    <property type="component" value="Unassembled WGS sequence"/>
</dbReference>
<evidence type="ECO:0000256" key="12">
    <source>
        <dbReference type="HAMAP-Rule" id="MF_00278"/>
    </source>
</evidence>
<dbReference type="SUPFAM" id="SSF52317">
    <property type="entry name" value="Class I glutamine amidotransferase-like"/>
    <property type="match status" value="1"/>
</dbReference>
<evidence type="ECO:0000313" key="15">
    <source>
        <dbReference type="EMBL" id="SJZ58511.1"/>
    </source>
</evidence>
<dbReference type="PIRSF" id="PIRSF000495">
    <property type="entry name" value="Amidotransf_hisH"/>
    <property type="match status" value="1"/>
</dbReference>
<keyword evidence="8 12" id="KW-0368">Histidine biosynthesis</keyword>
<comment type="pathway">
    <text evidence="2 12">Amino-acid biosynthesis; L-histidine biosynthesis; L-histidine from 5-phospho-alpha-D-ribose 1-diphosphate: step 5/9.</text>
</comment>
<evidence type="ECO:0000256" key="10">
    <source>
        <dbReference type="ARBA" id="ARBA00047838"/>
    </source>
</evidence>
<keyword evidence="15" id="KW-0808">Transferase</keyword>
<evidence type="ECO:0000256" key="2">
    <source>
        <dbReference type="ARBA" id="ARBA00005091"/>
    </source>
</evidence>
<keyword evidence="16" id="KW-1185">Reference proteome</keyword>
<dbReference type="HAMAP" id="MF_00278">
    <property type="entry name" value="HisH"/>
    <property type="match status" value="1"/>
</dbReference>
<gene>
    <name evidence="12" type="primary">hisH</name>
    <name evidence="15" type="ORF">SAMN02745110_00948</name>
</gene>
<feature type="active site" evidence="12 13">
    <location>
        <position position="185"/>
    </location>
</feature>
<keyword evidence="9 12" id="KW-0456">Lyase</keyword>
<dbReference type="PROSITE" id="PS51273">
    <property type="entry name" value="GATASE_TYPE_1"/>
    <property type="match status" value="1"/>
</dbReference>
<dbReference type="GO" id="GO:0000105">
    <property type="term" value="P:L-histidine biosynthetic process"/>
    <property type="evidence" value="ECO:0007669"/>
    <property type="project" value="UniProtKB-UniRule"/>
</dbReference>
<evidence type="ECO:0000256" key="8">
    <source>
        <dbReference type="ARBA" id="ARBA00023102"/>
    </source>
</evidence>
<dbReference type="PROSITE" id="PS51274">
    <property type="entry name" value="GATASE_COBBQ"/>
    <property type="match status" value="1"/>
</dbReference>
<dbReference type="GO" id="GO:0004359">
    <property type="term" value="F:glutaminase activity"/>
    <property type="evidence" value="ECO:0007669"/>
    <property type="project" value="UniProtKB-EC"/>
</dbReference>
<evidence type="ECO:0000256" key="4">
    <source>
        <dbReference type="ARBA" id="ARBA00022490"/>
    </source>
</evidence>
<dbReference type="EMBL" id="FUXA01000006">
    <property type="protein sequence ID" value="SJZ58511.1"/>
    <property type="molecule type" value="Genomic_DNA"/>
</dbReference>
<feature type="domain" description="Glutamine amidotransferase" evidence="14">
    <location>
        <begin position="4"/>
        <end position="199"/>
    </location>
</feature>
<dbReference type="GO" id="GO:0000107">
    <property type="term" value="F:imidazoleglycerol-phosphate synthase activity"/>
    <property type="evidence" value="ECO:0007669"/>
    <property type="project" value="UniProtKB-UniRule"/>
</dbReference>
<evidence type="ECO:0000256" key="3">
    <source>
        <dbReference type="ARBA" id="ARBA00011152"/>
    </source>
</evidence>
<dbReference type="OrthoDB" id="9807137at2"/>
<evidence type="ECO:0000259" key="14">
    <source>
        <dbReference type="Pfam" id="PF00117"/>
    </source>
</evidence>
<comment type="subunit">
    <text evidence="3 12">Heterodimer of HisH and HisF.</text>
</comment>
<comment type="catalytic activity">
    <reaction evidence="11 12">
        <text>L-glutamine + H2O = L-glutamate + NH4(+)</text>
        <dbReference type="Rhea" id="RHEA:15889"/>
        <dbReference type="ChEBI" id="CHEBI:15377"/>
        <dbReference type="ChEBI" id="CHEBI:28938"/>
        <dbReference type="ChEBI" id="CHEBI:29985"/>
        <dbReference type="ChEBI" id="CHEBI:58359"/>
        <dbReference type="EC" id="3.5.1.2"/>
    </reaction>
</comment>
<evidence type="ECO:0000256" key="7">
    <source>
        <dbReference type="ARBA" id="ARBA00022962"/>
    </source>
</evidence>
<dbReference type="NCBIfam" id="TIGR01855">
    <property type="entry name" value="IMP_synth_hisH"/>
    <property type="match status" value="1"/>
</dbReference>
<dbReference type="PANTHER" id="PTHR42701:SF1">
    <property type="entry name" value="IMIDAZOLE GLYCEROL PHOSPHATE SYNTHASE SUBUNIT HISH"/>
    <property type="match status" value="1"/>
</dbReference>
<evidence type="ECO:0000256" key="6">
    <source>
        <dbReference type="ARBA" id="ARBA00022801"/>
    </source>
</evidence>
<keyword evidence="7 12" id="KW-0315">Glutamine amidotransferase</keyword>
<comment type="catalytic activity">
    <reaction evidence="10 12">
        <text>5-[(5-phospho-1-deoxy-D-ribulos-1-ylimino)methylamino]-1-(5-phospho-beta-D-ribosyl)imidazole-4-carboxamide + L-glutamine = D-erythro-1-(imidazol-4-yl)glycerol 3-phosphate + 5-amino-1-(5-phospho-beta-D-ribosyl)imidazole-4-carboxamide + L-glutamate + H(+)</text>
        <dbReference type="Rhea" id="RHEA:24793"/>
        <dbReference type="ChEBI" id="CHEBI:15378"/>
        <dbReference type="ChEBI" id="CHEBI:29985"/>
        <dbReference type="ChEBI" id="CHEBI:58278"/>
        <dbReference type="ChEBI" id="CHEBI:58359"/>
        <dbReference type="ChEBI" id="CHEBI:58475"/>
        <dbReference type="ChEBI" id="CHEBI:58525"/>
        <dbReference type="EC" id="4.3.2.10"/>
    </reaction>
</comment>
<dbReference type="InterPro" id="IPR029062">
    <property type="entry name" value="Class_I_gatase-like"/>
</dbReference>
<reference evidence="15 16" key="1">
    <citation type="submission" date="2017-02" db="EMBL/GenBank/DDBJ databases">
        <authorList>
            <person name="Peterson S.W."/>
        </authorList>
    </citation>
    <scope>NUCLEOTIDE SEQUENCE [LARGE SCALE GENOMIC DNA]</scope>
    <source>
        <strain evidence="15 16">ATCC 17233</strain>
    </source>
</reference>
<dbReference type="AlphaFoldDB" id="A0A1T4LV48"/>
<feature type="active site" evidence="12 13">
    <location>
        <position position="183"/>
    </location>
</feature>
<comment type="function">
    <text evidence="12">IGPS catalyzes the conversion of PRFAR and glutamine to IGP, AICAR and glutamate. The HisH subunit catalyzes the hydrolysis of glutamine to glutamate and ammonia as part of the synthesis of IGP and AICAR. The resulting ammonia molecule is channeled to the active site of HisF.</text>
</comment>
<comment type="subcellular location">
    <subcellularLocation>
        <location evidence="1 12">Cytoplasm</location>
    </subcellularLocation>
</comment>
<dbReference type="InterPro" id="IPR017926">
    <property type="entry name" value="GATASE"/>
</dbReference>
<evidence type="ECO:0000256" key="1">
    <source>
        <dbReference type="ARBA" id="ARBA00004496"/>
    </source>
</evidence>
<evidence type="ECO:0000256" key="13">
    <source>
        <dbReference type="PIRSR" id="PIRSR000495-1"/>
    </source>
</evidence>
<dbReference type="Gene3D" id="3.40.50.880">
    <property type="match status" value="1"/>
</dbReference>